<dbReference type="InterPro" id="IPR025252">
    <property type="entry name" value="DUF4200"/>
</dbReference>
<evidence type="ECO:0000313" key="5">
    <source>
        <dbReference type="Proteomes" id="UP000314986"/>
    </source>
</evidence>
<reference evidence="5" key="3">
    <citation type="journal article" date="2014" name="Nature">
        <title>Elephant shark genome provides unique insights into gnathostome evolution.</title>
        <authorList>
            <consortium name="International Elephant Shark Genome Sequencing Consortium"/>
            <person name="Venkatesh B."/>
            <person name="Lee A.P."/>
            <person name="Ravi V."/>
            <person name="Maurya A.K."/>
            <person name="Lian M.M."/>
            <person name="Swann J.B."/>
            <person name="Ohta Y."/>
            <person name="Flajnik M.F."/>
            <person name="Sutoh Y."/>
            <person name="Kasahara M."/>
            <person name="Hoon S."/>
            <person name="Gangu V."/>
            <person name="Roy S.W."/>
            <person name="Irimia M."/>
            <person name="Korzh V."/>
            <person name="Kondrychyn I."/>
            <person name="Lim Z.W."/>
            <person name="Tay B.H."/>
            <person name="Tohari S."/>
            <person name="Kong K.W."/>
            <person name="Ho S."/>
            <person name="Lorente-Galdos B."/>
            <person name="Quilez J."/>
            <person name="Marques-Bonet T."/>
            <person name="Raney B.J."/>
            <person name="Ingham P.W."/>
            <person name="Tay A."/>
            <person name="Hillier L.W."/>
            <person name="Minx P."/>
            <person name="Boehm T."/>
            <person name="Wilson R.K."/>
            <person name="Brenner S."/>
            <person name="Warren W.C."/>
        </authorList>
    </citation>
    <scope>NUCLEOTIDE SEQUENCE [LARGE SCALE GENOMIC DNA]</scope>
</reference>
<feature type="coiled-coil region" evidence="2">
    <location>
        <begin position="43"/>
        <end position="77"/>
    </location>
</feature>
<keyword evidence="1 2" id="KW-0175">Coiled coil</keyword>
<name>A0A4W3IA22_CALMI</name>
<sequence>MDSLKFRRQELKYKEGELKEQIVKFEKFLKENDSKRKRAYNKANMEQELIKQKERDILKLLQEMDRIIQQNIKLKKKLQKYAIYLNYMEQVTQLSEEFQEPTVAKARFETLIITRDDLLMSEGENQAAIKEIKNRLTKFVKQKSNDILMYNNDLTNKQNQLERAKMHTMKLEASWTVIQNTAAKRTLVLGTVRMAVQNLHNIVKKEQGLLMECPVGEINGQLDTIQQYLLDLKEMLIDIYKRDTVISASTLLFLKKW</sequence>
<evidence type="ECO:0000256" key="2">
    <source>
        <dbReference type="SAM" id="Coils"/>
    </source>
</evidence>
<dbReference type="STRING" id="7868.ENSCMIP00000017809"/>
<dbReference type="Proteomes" id="UP000314986">
    <property type="component" value="Unassembled WGS sequence"/>
</dbReference>
<reference evidence="4" key="5">
    <citation type="submission" date="2025-09" db="UniProtKB">
        <authorList>
            <consortium name="Ensembl"/>
        </authorList>
    </citation>
    <scope>IDENTIFICATION</scope>
</reference>
<dbReference type="GeneTree" id="ENSGT00970000193995"/>
<protein>
    <recommendedName>
        <fullName evidence="3">DUF4200 domain-containing protein</fullName>
    </recommendedName>
</protein>
<dbReference type="InterPro" id="IPR051147">
    <property type="entry name" value="CFAP_domain-containing"/>
</dbReference>
<dbReference type="OMA" id="CADKKRV"/>
<dbReference type="GO" id="GO:0005856">
    <property type="term" value="C:cytoskeleton"/>
    <property type="evidence" value="ECO:0007669"/>
    <property type="project" value="UniProtKB-ARBA"/>
</dbReference>
<evidence type="ECO:0000256" key="1">
    <source>
        <dbReference type="ARBA" id="ARBA00023054"/>
    </source>
</evidence>
<dbReference type="Ensembl" id="ENSCMIT00000018149.1">
    <property type="protein sequence ID" value="ENSCMIP00000017809.1"/>
    <property type="gene ID" value="ENSCMIG00000008453.1"/>
</dbReference>
<reference evidence="4" key="4">
    <citation type="submission" date="2025-08" db="UniProtKB">
        <authorList>
            <consortium name="Ensembl"/>
        </authorList>
    </citation>
    <scope>IDENTIFICATION</scope>
</reference>
<reference evidence="5" key="2">
    <citation type="journal article" date="2007" name="PLoS Biol.">
        <title>Survey sequencing and comparative analysis of the elephant shark (Callorhinchus milii) genome.</title>
        <authorList>
            <person name="Venkatesh B."/>
            <person name="Kirkness E.F."/>
            <person name="Loh Y.H."/>
            <person name="Halpern A.L."/>
            <person name="Lee A.P."/>
            <person name="Johnson J."/>
            <person name="Dandona N."/>
            <person name="Viswanathan L.D."/>
            <person name="Tay A."/>
            <person name="Venter J.C."/>
            <person name="Strausberg R.L."/>
            <person name="Brenner S."/>
        </authorList>
    </citation>
    <scope>NUCLEOTIDE SEQUENCE [LARGE SCALE GENOMIC DNA]</scope>
</reference>
<dbReference type="PANTHER" id="PTHR21683:SF2">
    <property type="entry name" value="COILED-COIL DOMAIN-CONTAINING PROTEIN 42 LIKE-2-LIKE"/>
    <property type="match status" value="1"/>
</dbReference>
<dbReference type="PANTHER" id="PTHR21683">
    <property type="entry name" value="COILED-COIL DOMAIN-CONTAINING PROTEIN 42 LIKE-2-LIKE-RELATED"/>
    <property type="match status" value="1"/>
</dbReference>
<evidence type="ECO:0000259" key="3">
    <source>
        <dbReference type="Pfam" id="PF13863"/>
    </source>
</evidence>
<dbReference type="AlphaFoldDB" id="A0A4W3IA22"/>
<evidence type="ECO:0000313" key="4">
    <source>
        <dbReference type="Ensembl" id="ENSCMIP00000017809.1"/>
    </source>
</evidence>
<dbReference type="InParanoid" id="A0A4W3IA22"/>
<dbReference type="Pfam" id="PF13863">
    <property type="entry name" value="DUF4200"/>
    <property type="match status" value="1"/>
</dbReference>
<keyword evidence="5" id="KW-1185">Reference proteome</keyword>
<organism evidence="4 5">
    <name type="scientific">Callorhinchus milii</name>
    <name type="common">Ghost shark</name>
    <dbReference type="NCBI Taxonomy" id="7868"/>
    <lineage>
        <taxon>Eukaryota</taxon>
        <taxon>Metazoa</taxon>
        <taxon>Chordata</taxon>
        <taxon>Craniata</taxon>
        <taxon>Vertebrata</taxon>
        <taxon>Chondrichthyes</taxon>
        <taxon>Holocephali</taxon>
        <taxon>Chimaeriformes</taxon>
        <taxon>Callorhinchidae</taxon>
        <taxon>Callorhinchus</taxon>
    </lineage>
</organism>
<accession>A0A4W3IA22</accession>
<proteinExistence type="predicted"/>
<feature type="domain" description="DUF4200" evidence="3">
    <location>
        <begin position="1"/>
        <end position="93"/>
    </location>
</feature>
<reference evidence="5" key="1">
    <citation type="journal article" date="2006" name="Science">
        <title>Ancient noncoding elements conserved in the human genome.</title>
        <authorList>
            <person name="Venkatesh B."/>
            <person name="Kirkness E.F."/>
            <person name="Loh Y.H."/>
            <person name="Halpern A.L."/>
            <person name="Lee A.P."/>
            <person name="Johnson J."/>
            <person name="Dandona N."/>
            <person name="Viswanathan L.D."/>
            <person name="Tay A."/>
            <person name="Venter J.C."/>
            <person name="Strausberg R.L."/>
            <person name="Brenner S."/>
        </authorList>
    </citation>
    <scope>NUCLEOTIDE SEQUENCE [LARGE SCALE GENOMIC DNA]</scope>
</reference>